<evidence type="ECO:0000313" key="2">
    <source>
        <dbReference type="EMBL" id="XDQ72493.1"/>
    </source>
</evidence>
<reference evidence="2" key="1">
    <citation type="submission" date="2024-07" db="EMBL/GenBank/DDBJ databases">
        <authorList>
            <person name="Yu S.T."/>
        </authorList>
    </citation>
    <scope>NUCLEOTIDE SEQUENCE</scope>
    <source>
        <strain evidence="2">R44</strain>
    </source>
</reference>
<dbReference type="EMBL" id="CP163444">
    <property type="protein sequence ID" value="XDQ72493.1"/>
    <property type="molecule type" value="Genomic_DNA"/>
</dbReference>
<dbReference type="InterPro" id="IPR046036">
    <property type="entry name" value="DUF5994"/>
</dbReference>
<dbReference type="AlphaFoldDB" id="A0AB39SYV4"/>
<dbReference type="Pfam" id="PF19457">
    <property type="entry name" value="DUF5994"/>
    <property type="match status" value="1"/>
</dbReference>
<sequence length="188" mass="20396">MTSTTAPTRQARLALTPRTSMAGLLDGAWWPYSRDLATELPPLVNALRDRFGRVTRITANPMPWPVAPYQVPVGGYAVHVGWFTDQAPDTMILLSYNLGRCDLLVIPPETEPSSAARLMAAASAPGNVHTTGTLMSEEHETGRLLRGAGAGEDAWETDGGASRQPQPRSHPRPVVGARMIYLPQGMRR</sequence>
<protein>
    <submittedName>
        <fullName evidence="2">DUF5994 family protein</fullName>
    </submittedName>
</protein>
<accession>A0AB39SYV4</accession>
<proteinExistence type="predicted"/>
<gene>
    <name evidence="2" type="ORF">AB5J54_19165</name>
</gene>
<name>A0AB39SYV4_9ACTN</name>
<evidence type="ECO:0000256" key="1">
    <source>
        <dbReference type="SAM" id="MobiDB-lite"/>
    </source>
</evidence>
<organism evidence="2">
    <name type="scientific">Streptomyces sp. R44</name>
    <dbReference type="NCBI Taxonomy" id="3238633"/>
    <lineage>
        <taxon>Bacteria</taxon>
        <taxon>Bacillati</taxon>
        <taxon>Actinomycetota</taxon>
        <taxon>Actinomycetes</taxon>
        <taxon>Kitasatosporales</taxon>
        <taxon>Streptomycetaceae</taxon>
        <taxon>Streptomyces</taxon>
    </lineage>
</organism>
<feature type="region of interest" description="Disordered" evidence="1">
    <location>
        <begin position="149"/>
        <end position="176"/>
    </location>
</feature>
<dbReference type="RefSeq" id="WP_369145132.1">
    <property type="nucleotide sequence ID" value="NZ_CP163444.1"/>
</dbReference>